<comment type="caution">
    <text evidence="1">The sequence shown here is derived from an EMBL/GenBank/DDBJ whole genome shotgun (WGS) entry which is preliminary data.</text>
</comment>
<sequence>MALPKPDCRCTLLAKKSARYFRWSYSSESIGYHDASCPFRQTGRRSWQYQVSVQLLPFFDKTVELALGGTQHGTRSALEFPLRLVCTVKRSESRIFKLFDEFSQISRPRWTKKNDIFDRTSLLWQVDTLGQGVRTAFGFDWDVVKLSDELRRLNKSLLKTHGDGKGSLYDRDEYGHNLLHEITVLIAMLGSAVVHVVDQITTLVLLAERFGIEPDVGAPRPDTLFTTRRIKFFGVNIFVPNELRYTALSGKSKLDDSHRHYQSAYTASGPGTY</sequence>
<dbReference type="Proteomes" id="UP001278500">
    <property type="component" value="Unassembled WGS sequence"/>
</dbReference>
<evidence type="ECO:0000313" key="2">
    <source>
        <dbReference type="Proteomes" id="UP001278500"/>
    </source>
</evidence>
<dbReference type="EMBL" id="JAUEPP010000002">
    <property type="protein sequence ID" value="KAK3351161.1"/>
    <property type="molecule type" value="Genomic_DNA"/>
</dbReference>
<accession>A0AAE0MUP0</accession>
<reference evidence="1" key="2">
    <citation type="submission" date="2023-06" db="EMBL/GenBank/DDBJ databases">
        <authorList>
            <consortium name="Lawrence Berkeley National Laboratory"/>
            <person name="Haridas S."/>
            <person name="Hensen N."/>
            <person name="Bonometti L."/>
            <person name="Westerberg I."/>
            <person name="Brannstrom I.O."/>
            <person name="Guillou S."/>
            <person name="Cros-Aarteil S."/>
            <person name="Calhoun S."/>
            <person name="Kuo A."/>
            <person name="Mondo S."/>
            <person name="Pangilinan J."/>
            <person name="Riley R."/>
            <person name="Labutti K."/>
            <person name="Andreopoulos B."/>
            <person name="Lipzen A."/>
            <person name="Chen C."/>
            <person name="Yanf M."/>
            <person name="Daum C."/>
            <person name="Ng V."/>
            <person name="Clum A."/>
            <person name="Steindorff A."/>
            <person name="Ohm R."/>
            <person name="Martin F."/>
            <person name="Silar P."/>
            <person name="Natvig D."/>
            <person name="Lalanne C."/>
            <person name="Gautier V."/>
            <person name="Ament-Velasquez S.L."/>
            <person name="Kruys A."/>
            <person name="Hutchinson M.I."/>
            <person name="Powell A.J."/>
            <person name="Barry K."/>
            <person name="Miller A.N."/>
            <person name="Grigoriev I.V."/>
            <person name="Debuchy R."/>
            <person name="Gladieux P."/>
            <person name="Thoren M.H."/>
            <person name="Johannesson H."/>
        </authorList>
    </citation>
    <scope>NUCLEOTIDE SEQUENCE</scope>
    <source>
        <strain evidence="1">CBS 560.94</strain>
    </source>
</reference>
<evidence type="ECO:0000313" key="1">
    <source>
        <dbReference type="EMBL" id="KAK3351161.1"/>
    </source>
</evidence>
<organism evidence="1 2">
    <name type="scientific">Neurospora tetraspora</name>
    <dbReference type="NCBI Taxonomy" id="94610"/>
    <lineage>
        <taxon>Eukaryota</taxon>
        <taxon>Fungi</taxon>
        <taxon>Dikarya</taxon>
        <taxon>Ascomycota</taxon>
        <taxon>Pezizomycotina</taxon>
        <taxon>Sordariomycetes</taxon>
        <taxon>Sordariomycetidae</taxon>
        <taxon>Sordariales</taxon>
        <taxon>Sordariaceae</taxon>
        <taxon>Neurospora</taxon>
    </lineage>
</organism>
<proteinExistence type="predicted"/>
<protein>
    <submittedName>
        <fullName evidence="1">Uncharacterized protein</fullName>
    </submittedName>
</protein>
<name>A0AAE0MUP0_9PEZI</name>
<dbReference type="GeneID" id="87857698"/>
<reference evidence="1" key="1">
    <citation type="journal article" date="2023" name="Mol. Phylogenet. Evol.">
        <title>Genome-scale phylogeny and comparative genomics of the fungal order Sordariales.</title>
        <authorList>
            <person name="Hensen N."/>
            <person name="Bonometti L."/>
            <person name="Westerberg I."/>
            <person name="Brannstrom I.O."/>
            <person name="Guillou S."/>
            <person name="Cros-Aarteil S."/>
            <person name="Calhoun S."/>
            <person name="Haridas S."/>
            <person name="Kuo A."/>
            <person name="Mondo S."/>
            <person name="Pangilinan J."/>
            <person name="Riley R."/>
            <person name="LaButti K."/>
            <person name="Andreopoulos B."/>
            <person name="Lipzen A."/>
            <person name="Chen C."/>
            <person name="Yan M."/>
            <person name="Daum C."/>
            <person name="Ng V."/>
            <person name="Clum A."/>
            <person name="Steindorff A."/>
            <person name="Ohm R.A."/>
            <person name="Martin F."/>
            <person name="Silar P."/>
            <person name="Natvig D.O."/>
            <person name="Lalanne C."/>
            <person name="Gautier V."/>
            <person name="Ament-Velasquez S.L."/>
            <person name="Kruys A."/>
            <person name="Hutchinson M.I."/>
            <person name="Powell A.J."/>
            <person name="Barry K."/>
            <person name="Miller A.N."/>
            <person name="Grigoriev I.V."/>
            <person name="Debuchy R."/>
            <person name="Gladieux P."/>
            <person name="Hiltunen Thoren M."/>
            <person name="Johannesson H."/>
        </authorList>
    </citation>
    <scope>NUCLEOTIDE SEQUENCE</scope>
    <source>
        <strain evidence="1">CBS 560.94</strain>
    </source>
</reference>
<dbReference type="RefSeq" id="XP_062684456.1">
    <property type="nucleotide sequence ID" value="XM_062820544.1"/>
</dbReference>
<dbReference type="AlphaFoldDB" id="A0AAE0MUP0"/>
<keyword evidence="2" id="KW-1185">Reference proteome</keyword>
<gene>
    <name evidence="1" type="ORF">B0H65DRAFT_109102</name>
</gene>